<dbReference type="Proteomes" id="UP001590950">
    <property type="component" value="Unassembled WGS sequence"/>
</dbReference>
<evidence type="ECO:0000313" key="2">
    <source>
        <dbReference type="EMBL" id="KAL2046435.1"/>
    </source>
</evidence>
<keyword evidence="3" id="KW-1185">Reference proteome</keyword>
<sequence length="196" mass="21774">MGPVFILTMLLAPSLAAPPPPTPLRHHYEIKAFCFDPPDFHPVSRVVNTCKALFTQFTEAYEPRGNLLRWTGDSSETGDDVVHLPITESRINPNRTQACLLEIRTENQYGDIYPPTNIPPLGRQILEECFRHDKCGEIALPPHFTTSLTVCGSYHQNGTISNKVMQSLEMGASSVPPNAMIPQRTQDLGAHIVVRS</sequence>
<gene>
    <name evidence="2" type="ORF">N7G274_001882</name>
</gene>
<feature type="chain" id="PRO_5046067502" evidence="1">
    <location>
        <begin position="17"/>
        <end position="196"/>
    </location>
</feature>
<name>A0ABR4ALR5_9LECA</name>
<accession>A0ABR4ALR5</accession>
<feature type="signal peptide" evidence="1">
    <location>
        <begin position="1"/>
        <end position="16"/>
    </location>
</feature>
<evidence type="ECO:0000313" key="3">
    <source>
        <dbReference type="Proteomes" id="UP001590950"/>
    </source>
</evidence>
<evidence type="ECO:0000256" key="1">
    <source>
        <dbReference type="SAM" id="SignalP"/>
    </source>
</evidence>
<dbReference type="EMBL" id="JBEFKJ010000004">
    <property type="protein sequence ID" value="KAL2046435.1"/>
    <property type="molecule type" value="Genomic_DNA"/>
</dbReference>
<proteinExistence type="predicted"/>
<reference evidence="2 3" key="1">
    <citation type="submission" date="2024-09" db="EMBL/GenBank/DDBJ databases">
        <title>Rethinking Asexuality: The Enigmatic Case of Functional Sexual Genes in Lepraria (Stereocaulaceae).</title>
        <authorList>
            <person name="Doellman M."/>
            <person name="Sun Y."/>
            <person name="Barcenas-Pena A."/>
            <person name="Lumbsch H.T."/>
            <person name="Grewe F."/>
        </authorList>
    </citation>
    <scope>NUCLEOTIDE SEQUENCE [LARGE SCALE GENOMIC DNA]</scope>
    <source>
        <strain evidence="2 3">Mercado 3170</strain>
    </source>
</reference>
<comment type="caution">
    <text evidence="2">The sequence shown here is derived from an EMBL/GenBank/DDBJ whole genome shotgun (WGS) entry which is preliminary data.</text>
</comment>
<organism evidence="2 3">
    <name type="scientific">Stereocaulon virgatum</name>
    <dbReference type="NCBI Taxonomy" id="373712"/>
    <lineage>
        <taxon>Eukaryota</taxon>
        <taxon>Fungi</taxon>
        <taxon>Dikarya</taxon>
        <taxon>Ascomycota</taxon>
        <taxon>Pezizomycotina</taxon>
        <taxon>Lecanoromycetes</taxon>
        <taxon>OSLEUM clade</taxon>
        <taxon>Lecanoromycetidae</taxon>
        <taxon>Lecanorales</taxon>
        <taxon>Lecanorineae</taxon>
        <taxon>Stereocaulaceae</taxon>
        <taxon>Stereocaulon</taxon>
    </lineage>
</organism>
<protein>
    <submittedName>
        <fullName evidence="2">Uncharacterized protein</fullName>
    </submittedName>
</protein>
<keyword evidence="1" id="KW-0732">Signal</keyword>